<dbReference type="OrthoDB" id="9786064at2"/>
<dbReference type="AlphaFoldDB" id="A0A1H9E0N8"/>
<feature type="transmembrane region" description="Helical" evidence="1">
    <location>
        <begin position="184"/>
        <end position="203"/>
    </location>
</feature>
<organism evidence="2 3">
    <name type="scientific">Flavobacterium urocaniciphilum</name>
    <dbReference type="NCBI Taxonomy" id="1299341"/>
    <lineage>
        <taxon>Bacteria</taxon>
        <taxon>Pseudomonadati</taxon>
        <taxon>Bacteroidota</taxon>
        <taxon>Flavobacteriia</taxon>
        <taxon>Flavobacteriales</taxon>
        <taxon>Flavobacteriaceae</taxon>
        <taxon>Flavobacterium</taxon>
    </lineage>
</organism>
<evidence type="ECO:0008006" key="4">
    <source>
        <dbReference type="Google" id="ProtNLM"/>
    </source>
</evidence>
<keyword evidence="1" id="KW-0472">Membrane</keyword>
<evidence type="ECO:0000313" key="2">
    <source>
        <dbReference type="EMBL" id="SEQ19320.1"/>
    </source>
</evidence>
<gene>
    <name evidence="2" type="ORF">SAMN05444005_10927</name>
</gene>
<evidence type="ECO:0000256" key="1">
    <source>
        <dbReference type="SAM" id="Phobius"/>
    </source>
</evidence>
<dbReference type="Proteomes" id="UP000198648">
    <property type="component" value="Unassembled WGS sequence"/>
</dbReference>
<feature type="transmembrane region" description="Helical" evidence="1">
    <location>
        <begin position="160"/>
        <end position="177"/>
    </location>
</feature>
<name>A0A1H9E0N8_9FLAO</name>
<feature type="transmembrane region" description="Helical" evidence="1">
    <location>
        <begin position="110"/>
        <end position="129"/>
    </location>
</feature>
<dbReference type="EMBL" id="FOEI01000009">
    <property type="protein sequence ID" value="SEQ19320.1"/>
    <property type="molecule type" value="Genomic_DNA"/>
</dbReference>
<keyword evidence="3" id="KW-1185">Reference proteome</keyword>
<feature type="transmembrane region" description="Helical" evidence="1">
    <location>
        <begin position="7"/>
        <end position="30"/>
    </location>
</feature>
<accession>A0A1H9E0N8</accession>
<keyword evidence="1" id="KW-1133">Transmembrane helix</keyword>
<feature type="transmembrane region" description="Helical" evidence="1">
    <location>
        <begin position="42"/>
        <end position="63"/>
    </location>
</feature>
<dbReference type="STRING" id="1299341.SAMN05444005_10927"/>
<sequence length="204" mass="23863">MKTKYLLVPFSFIFHPIFISIYGASLYFIFTEVFKNKLAEVYLTLLQIFILTILLPLSFYMLLRTLKKVKSFTEATIEERRVPIFIQLILMYCLLKFTVLDVHFPELYKFYLGGFISAFLVFVSVILRFKASLHMIGITSLFVFTVFFTKYFEIEAINTLAYLIMCMGFVASSRLYMKAHTPRELVVGVLIGALPQVFVWFYSM</sequence>
<reference evidence="2 3" key="1">
    <citation type="submission" date="2016-10" db="EMBL/GenBank/DDBJ databases">
        <authorList>
            <person name="de Groot N.N."/>
        </authorList>
    </citation>
    <scope>NUCLEOTIDE SEQUENCE [LARGE SCALE GENOMIC DNA]</scope>
    <source>
        <strain evidence="2 3">DSM 27078</strain>
    </source>
</reference>
<evidence type="ECO:0000313" key="3">
    <source>
        <dbReference type="Proteomes" id="UP000198648"/>
    </source>
</evidence>
<keyword evidence="1" id="KW-0812">Transmembrane</keyword>
<feature type="transmembrane region" description="Helical" evidence="1">
    <location>
        <begin position="136"/>
        <end position="154"/>
    </location>
</feature>
<feature type="transmembrane region" description="Helical" evidence="1">
    <location>
        <begin position="84"/>
        <end position="104"/>
    </location>
</feature>
<proteinExistence type="predicted"/>
<protein>
    <recommendedName>
        <fullName evidence="4">PAP2 superfamily protein</fullName>
    </recommendedName>
</protein>
<dbReference type="RefSeq" id="WP_143065669.1">
    <property type="nucleotide sequence ID" value="NZ_FOEI01000009.1"/>
</dbReference>